<feature type="transmembrane region" description="Helical" evidence="2">
    <location>
        <begin position="175"/>
        <end position="194"/>
    </location>
</feature>
<dbReference type="InterPro" id="IPR002591">
    <property type="entry name" value="Phosphodiest/P_Trfase"/>
</dbReference>
<dbReference type="OrthoDB" id="415411at2759"/>
<accession>A0A507QMF3</accession>
<proteinExistence type="predicted"/>
<feature type="region of interest" description="Disordered" evidence="1">
    <location>
        <begin position="85"/>
        <end position="125"/>
    </location>
</feature>
<dbReference type="AlphaFoldDB" id="A0A507QMF3"/>
<feature type="compositionally biased region" description="Basic residues" evidence="1">
    <location>
        <begin position="101"/>
        <end position="113"/>
    </location>
</feature>
<dbReference type="Proteomes" id="UP000319663">
    <property type="component" value="Unassembled WGS sequence"/>
</dbReference>
<protein>
    <recommendedName>
        <fullName evidence="5">Ectonucleotide pyrophosphatase phosphodiesterase</fullName>
    </recommendedName>
</protein>
<evidence type="ECO:0000256" key="2">
    <source>
        <dbReference type="SAM" id="Phobius"/>
    </source>
</evidence>
<dbReference type="Gene3D" id="3.30.1360.180">
    <property type="match status" value="1"/>
</dbReference>
<dbReference type="PANTHER" id="PTHR10151:SF120">
    <property type="entry name" value="BIS(5'-ADENOSYL)-TRIPHOSPHATASE"/>
    <property type="match status" value="1"/>
</dbReference>
<name>A0A507QMF3_MONPU</name>
<keyword evidence="2" id="KW-1133">Transmembrane helix</keyword>
<dbReference type="GO" id="GO:0017111">
    <property type="term" value="F:ribonucleoside triphosphate phosphatase activity"/>
    <property type="evidence" value="ECO:0007669"/>
    <property type="project" value="TreeGrafter"/>
</dbReference>
<gene>
    <name evidence="3" type="ORF">MPDQ_003901</name>
</gene>
<evidence type="ECO:0000313" key="3">
    <source>
        <dbReference type="EMBL" id="TQB68157.1"/>
    </source>
</evidence>
<feature type="region of interest" description="Disordered" evidence="1">
    <location>
        <begin position="1"/>
        <end position="56"/>
    </location>
</feature>
<keyword evidence="2" id="KW-0472">Membrane</keyword>
<feature type="region of interest" description="Disordered" evidence="1">
    <location>
        <begin position="626"/>
        <end position="700"/>
    </location>
</feature>
<evidence type="ECO:0000256" key="1">
    <source>
        <dbReference type="SAM" id="MobiDB-lite"/>
    </source>
</evidence>
<dbReference type="SUPFAM" id="SSF53649">
    <property type="entry name" value="Alkaline phosphatase-like"/>
    <property type="match status" value="1"/>
</dbReference>
<keyword evidence="4" id="KW-1185">Reference proteome</keyword>
<dbReference type="PANTHER" id="PTHR10151">
    <property type="entry name" value="ECTONUCLEOTIDE PYROPHOSPHATASE/PHOSPHODIESTERASE"/>
    <property type="match status" value="1"/>
</dbReference>
<dbReference type="STRING" id="5098.A0A507QMF3"/>
<dbReference type="GO" id="GO:0047429">
    <property type="term" value="F:nucleoside triphosphate diphosphatase activity"/>
    <property type="evidence" value="ECO:0007669"/>
    <property type="project" value="TreeGrafter"/>
</dbReference>
<evidence type="ECO:0008006" key="5">
    <source>
        <dbReference type="Google" id="ProtNLM"/>
    </source>
</evidence>
<dbReference type="FunFam" id="3.30.1360.180:FF:000003">
    <property type="entry name" value="Type I phosphodiesterase/nucleotide pyrophosphatase family protein"/>
    <property type="match status" value="1"/>
</dbReference>
<feature type="compositionally biased region" description="Low complexity" evidence="1">
    <location>
        <begin position="662"/>
        <end position="672"/>
    </location>
</feature>
<comment type="caution">
    <text evidence="3">The sequence shown here is derived from an EMBL/GenBank/DDBJ whole genome shotgun (WGS) entry which is preliminary data.</text>
</comment>
<dbReference type="EMBL" id="VIFY01000245">
    <property type="protein sequence ID" value="TQB68157.1"/>
    <property type="molecule type" value="Genomic_DNA"/>
</dbReference>
<keyword evidence="2" id="KW-0812">Transmembrane</keyword>
<dbReference type="InterPro" id="IPR017850">
    <property type="entry name" value="Alkaline_phosphatase_core_sf"/>
</dbReference>
<reference evidence="3 4" key="1">
    <citation type="submission" date="2019-06" db="EMBL/GenBank/DDBJ databases">
        <title>Wine fermentation using esterase from Monascus purpureus.</title>
        <authorList>
            <person name="Geng C."/>
            <person name="Zhang Y."/>
        </authorList>
    </citation>
    <scope>NUCLEOTIDE SEQUENCE [LARGE SCALE GENOMIC DNA]</scope>
    <source>
        <strain evidence="3">HQ1</strain>
    </source>
</reference>
<dbReference type="GO" id="GO:0009141">
    <property type="term" value="P:nucleoside triphosphate metabolic process"/>
    <property type="evidence" value="ECO:0007669"/>
    <property type="project" value="TreeGrafter"/>
</dbReference>
<sequence length="729" mass="81430">MSSRPKPKSNAEPNRDPPSSFLLSPAGYDDDASSLRSLSEQDSDSEDDEFLRNSRSTLELNAHDRAVLEEEEELEKLLTRRGPAGGLRRIFSGGSHGSVRIGKRDRRRRKKGRKLDEDGDEGERGELMFEMEERYRDHDHNYDDNESARRLGTPSVEMGGFYSQSQKTTVPWRRLLLIFAVILVLFLIIFLGAYKASSGYRSSHRHRQLRSNGTALFAPTTILISLDGFRADFLNRGLTPTLNALIADGVSPRYMMPSFPSVTFPNHFTLVTGLYPESHGIVGNTFWDPALQDSFYYTRQEISMQAKWWNAEPLWVTAEKMGVPVAVHMWPGSEAHIAGMDPTFLDKFNGSEALTRKVDRILHFLDLPGEEAKESVNAPKRPQFIAAYVPNVDADGHKYGPNSTEIRSTISSVDGMLASLFAGIQNRNLTDIVNIIVVSDHGMATTSTERLVQLDDFIDLNLIERIDGWPSRGLRPKKSDDIPVLMDQLAKMVAKYPHAVEVYDHETMPERYHFTDNNRIAPLWVIPKAGWAIVERPNFDVSEALENWTPYYPKGIHGYDHEHPLMRAIFVARGPAFPHPPNSRLDTFQNIEVYNIICDSLGLTPLPNNGTLRLPLQPVGLHSDEAPAVVSPEDPPVSTGTSTVPSLASEVLSPDSSGVGLPHPSSPTHTTTLESDEGSGIENSSKDNAGSDENEPDASWWQSALDKWNDFKDWATQLLAAEKDNHPSR</sequence>
<dbReference type="CDD" id="cd16018">
    <property type="entry name" value="Enpp"/>
    <property type="match status" value="1"/>
</dbReference>
<organism evidence="3 4">
    <name type="scientific">Monascus purpureus</name>
    <name type="common">Red mold</name>
    <name type="synonym">Monascus anka</name>
    <dbReference type="NCBI Taxonomy" id="5098"/>
    <lineage>
        <taxon>Eukaryota</taxon>
        <taxon>Fungi</taxon>
        <taxon>Dikarya</taxon>
        <taxon>Ascomycota</taxon>
        <taxon>Pezizomycotina</taxon>
        <taxon>Eurotiomycetes</taxon>
        <taxon>Eurotiomycetidae</taxon>
        <taxon>Eurotiales</taxon>
        <taxon>Aspergillaceae</taxon>
        <taxon>Monascus</taxon>
    </lineage>
</organism>
<dbReference type="Gene3D" id="3.40.720.10">
    <property type="entry name" value="Alkaline Phosphatase, subunit A"/>
    <property type="match status" value="1"/>
</dbReference>
<dbReference type="Pfam" id="PF01663">
    <property type="entry name" value="Phosphodiest"/>
    <property type="match status" value="1"/>
</dbReference>
<evidence type="ECO:0000313" key="4">
    <source>
        <dbReference type="Proteomes" id="UP000319663"/>
    </source>
</evidence>